<gene>
    <name evidence="3" type="ORF">PHISCL_02108</name>
</gene>
<evidence type="ECO:0000313" key="3">
    <source>
        <dbReference type="EMBL" id="RJE25568.1"/>
    </source>
</evidence>
<feature type="region of interest" description="Disordered" evidence="1">
    <location>
        <begin position="283"/>
        <end position="322"/>
    </location>
</feature>
<dbReference type="OrthoDB" id="2119945at2759"/>
<evidence type="ECO:0000313" key="4">
    <source>
        <dbReference type="Proteomes" id="UP000266188"/>
    </source>
</evidence>
<keyword evidence="4" id="KW-1185">Reference proteome</keyword>
<feature type="compositionally biased region" description="Basic and acidic residues" evidence="1">
    <location>
        <begin position="283"/>
        <end position="306"/>
    </location>
</feature>
<dbReference type="Proteomes" id="UP000266188">
    <property type="component" value="Unassembled WGS sequence"/>
</dbReference>
<dbReference type="Pfam" id="PF08588">
    <property type="entry name" value="Duc1"/>
    <property type="match status" value="1"/>
</dbReference>
<dbReference type="AlphaFoldDB" id="A0A3A2ZQY6"/>
<sequence length="322" mass="37102">MWDHADHTGSSKYRVKVTAGTEYDPDTHQPVPVNGNQTLRIENKHATVSLCVRIQNFTGYPDNSPSTSPYFSHPLHTNDQYSISYSIIFKHPVNGDDLLFGNDFDRPIRHRLPPGFNAALRFVKWTLDPAMDGDAYADKPYLFSPALATWNQFRIGEKIRKSDEVPTLHDTVVQEGAEGDGAEVRRYYGIPDTVENRRHHFQNEDARKNFVFEEGRMYLADFGNPYLVFNDFSLRLPVFTLHAIRYVDEKNHDLRYVLKDRKTGQVYLVVLFTLVLLGTEDEPSHKEEITKRTHESQKANDEHDGKLGQFDWQPQTSTSDID</sequence>
<dbReference type="EMBL" id="MVGC01000044">
    <property type="protein sequence ID" value="RJE25568.1"/>
    <property type="molecule type" value="Genomic_DNA"/>
</dbReference>
<feature type="compositionally biased region" description="Polar residues" evidence="1">
    <location>
        <begin position="312"/>
        <end position="322"/>
    </location>
</feature>
<dbReference type="STRING" id="2070753.A0A3A2ZQY6"/>
<name>A0A3A2ZQY6_9EURO</name>
<dbReference type="PANTHER" id="PTHR34826">
    <property type="entry name" value="UPF0590 PROTEIN C409.17C"/>
    <property type="match status" value="1"/>
</dbReference>
<dbReference type="PANTHER" id="PTHR34826:SF2">
    <property type="entry name" value="UPF0590 PROTEIN C409.17C"/>
    <property type="match status" value="1"/>
</dbReference>
<accession>A0A3A2ZQY6</accession>
<comment type="caution">
    <text evidence="3">The sequence shown here is derived from an EMBL/GenBank/DDBJ whole genome shotgun (WGS) entry which is preliminary data.</text>
</comment>
<protein>
    <recommendedName>
        <fullName evidence="2">Domain of unknown function at the cortex 1 domain-containing protein</fullName>
    </recommendedName>
</protein>
<proteinExistence type="predicted"/>
<evidence type="ECO:0000259" key="2">
    <source>
        <dbReference type="Pfam" id="PF08588"/>
    </source>
</evidence>
<reference evidence="4" key="1">
    <citation type="submission" date="2017-02" db="EMBL/GenBank/DDBJ databases">
        <authorList>
            <person name="Tafer H."/>
            <person name="Lopandic K."/>
        </authorList>
    </citation>
    <scope>NUCLEOTIDE SEQUENCE [LARGE SCALE GENOMIC DNA]</scope>
    <source>
        <strain evidence="4">CBS 366.77</strain>
    </source>
</reference>
<evidence type="ECO:0000256" key="1">
    <source>
        <dbReference type="SAM" id="MobiDB-lite"/>
    </source>
</evidence>
<organism evidence="3 4">
    <name type="scientific">Aspergillus sclerotialis</name>
    <dbReference type="NCBI Taxonomy" id="2070753"/>
    <lineage>
        <taxon>Eukaryota</taxon>
        <taxon>Fungi</taxon>
        <taxon>Dikarya</taxon>
        <taxon>Ascomycota</taxon>
        <taxon>Pezizomycotina</taxon>
        <taxon>Eurotiomycetes</taxon>
        <taxon>Eurotiomycetidae</taxon>
        <taxon>Eurotiales</taxon>
        <taxon>Aspergillaceae</taxon>
        <taxon>Aspergillus</taxon>
        <taxon>Aspergillus subgen. Polypaecilum</taxon>
    </lineage>
</organism>
<feature type="domain" description="Domain of unknown function at the cortex 1" evidence="2">
    <location>
        <begin position="14"/>
        <end position="275"/>
    </location>
</feature>
<dbReference type="InterPro" id="IPR013897">
    <property type="entry name" value="Duc1"/>
</dbReference>